<evidence type="ECO:0000256" key="6">
    <source>
        <dbReference type="SAM" id="Phobius"/>
    </source>
</evidence>
<evidence type="ECO:0000259" key="8">
    <source>
        <dbReference type="Pfam" id="PF12704"/>
    </source>
</evidence>
<feature type="transmembrane region" description="Helical" evidence="6">
    <location>
        <begin position="400"/>
        <end position="421"/>
    </location>
</feature>
<dbReference type="InterPro" id="IPR050250">
    <property type="entry name" value="Macrolide_Exporter_MacB"/>
</dbReference>
<evidence type="ECO:0000256" key="5">
    <source>
        <dbReference type="ARBA" id="ARBA00023136"/>
    </source>
</evidence>
<keyword evidence="4 6" id="KW-1133">Transmembrane helix</keyword>
<dbReference type="Pfam" id="PF12704">
    <property type="entry name" value="MacB_PCD"/>
    <property type="match status" value="2"/>
</dbReference>
<organism evidence="9 10">
    <name type="scientific">Runella rosea</name>
    <dbReference type="NCBI Taxonomy" id="2259595"/>
    <lineage>
        <taxon>Bacteria</taxon>
        <taxon>Pseudomonadati</taxon>
        <taxon>Bacteroidota</taxon>
        <taxon>Cytophagia</taxon>
        <taxon>Cytophagales</taxon>
        <taxon>Spirosomataceae</taxon>
        <taxon>Runella</taxon>
    </lineage>
</organism>
<dbReference type="GO" id="GO:0022857">
    <property type="term" value="F:transmembrane transporter activity"/>
    <property type="evidence" value="ECO:0007669"/>
    <property type="project" value="TreeGrafter"/>
</dbReference>
<dbReference type="RefSeq" id="WP_114068381.1">
    <property type="nucleotide sequence ID" value="NZ_CP030850.1"/>
</dbReference>
<gene>
    <name evidence="9" type="ORF">DR864_18655</name>
</gene>
<dbReference type="GO" id="GO:0005886">
    <property type="term" value="C:plasma membrane"/>
    <property type="evidence" value="ECO:0007669"/>
    <property type="project" value="UniProtKB-SubCell"/>
</dbReference>
<evidence type="ECO:0000259" key="7">
    <source>
        <dbReference type="Pfam" id="PF02687"/>
    </source>
</evidence>
<evidence type="ECO:0000313" key="9">
    <source>
        <dbReference type="EMBL" id="AXE19612.1"/>
    </source>
</evidence>
<dbReference type="InterPro" id="IPR025857">
    <property type="entry name" value="MacB_PCD"/>
</dbReference>
<evidence type="ECO:0000256" key="2">
    <source>
        <dbReference type="ARBA" id="ARBA00022475"/>
    </source>
</evidence>
<keyword evidence="3 6" id="KW-0812">Transmembrane</keyword>
<feature type="domain" description="MacB-like periplasmic core" evidence="8">
    <location>
        <begin position="20"/>
        <end position="230"/>
    </location>
</feature>
<comment type="subcellular location">
    <subcellularLocation>
        <location evidence="1">Cell membrane</location>
        <topology evidence="1">Multi-pass membrane protein</topology>
    </subcellularLocation>
</comment>
<dbReference type="PANTHER" id="PTHR30572:SF18">
    <property type="entry name" value="ABC-TYPE MACROLIDE FAMILY EXPORT SYSTEM PERMEASE COMPONENT 2"/>
    <property type="match status" value="1"/>
</dbReference>
<dbReference type="AlphaFoldDB" id="A0A344TLU1"/>
<feature type="transmembrane region" description="Helical" evidence="6">
    <location>
        <begin position="359"/>
        <end position="380"/>
    </location>
</feature>
<evidence type="ECO:0000256" key="3">
    <source>
        <dbReference type="ARBA" id="ARBA00022692"/>
    </source>
</evidence>
<feature type="transmembrane region" description="Helical" evidence="6">
    <location>
        <begin position="442"/>
        <end position="467"/>
    </location>
</feature>
<name>A0A344TLU1_9BACT</name>
<accession>A0A344TLU1</accession>
<dbReference type="InterPro" id="IPR003838">
    <property type="entry name" value="ABC3_permease_C"/>
</dbReference>
<evidence type="ECO:0000256" key="4">
    <source>
        <dbReference type="ARBA" id="ARBA00022989"/>
    </source>
</evidence>
<reference evidence="9 10" key="1">
    <citation type="submission" date="2018-07" db="EMBL/GenBank/DDBJ databases">
        <title>Genome sequencing of Runella.</title>
        <authorList>
            <person name="Baek M.-G."/>
            <person name="Yi H."/>
        </authorList>
    </citation>
    <scope>NUCLEOTIDE SEQUENCE [LARGE SCALE GENOMIC DNA]</scope>
    <source>
        <strain evidence="9 10">HYN0085</strain>
    </source>
</reference>
<evidence type="ECO:0000256" key="1">
    <source>
        <dbReference type="ARBA" id="ARBA00004651"/>
    </source>
</evidence>
<dbReference type="Proteomes" id="UP000251993">
    <property type="component" value="Chromosome"/>
</dbReference>
<evidence type="ECO:0000313" key="10">
    <source>
        <dbReference type="Proteomes" id="UP000251993"/>
    </source>
</evidence>
<feature type="transmembrane region" description="Helical" evidence="6">
    <location>
        <begin position="698"/>
        <end position="722"/>
    </location>
</feature>
<feature type="transmembrane region" description="Helical" evidence="6">
    <location>
        <begin position="304"/>
        <end position="325"/>
    </location>
</feature>
<dbReference type="PANTHER" id="PTHR30572">
    <property type="entry name" value="MEMBRANE COMPONENT OF TRANSPORTER-RELATED"/>
    <property type="match status" value="1"/>
</dbReference>
<sequence length="822" mass="92540">MLRNYLKIAIRNLVNNKVLSFINIAGLAVGMAVCLLIVLFIKDELHFDTFFKKTPQIYQVNIDGNFGGSELLGGYTPPPAGKTLMAEFPEIETYTRTFQIMDLVVSHERNGKKDHFFDEKNIMAVDSNFLEIFDFALQKGNAATCLQNTDDVVITETMAKKYFGDSDPINQVLLFGERPRKVTAVLKDIPSQSSMQFDFLVPIRSVQVVSYFDWSWVWLNVSTFVVLNDKIAQNPERIRQLEAKFPAMIRKHAQYAFNRIGQPYDEFIKKGGKWEFFLQPFQDVHLHSGKISVFYENTGDIKQVYMFGIIAIFIILLACVNFMNLSTARSLKRAKEVGVRKTLGSFQSSLIKQFLSESLLYSFLATVLALVIISVSLPWFNQISGKAIAFNALFEGGFGLFIVLLMLTTGVLAGSYPAFYLTSFKPIEVLKTNSIKTNIAHLLVRNGLVVFQFAVSTALIICTIVVFQQLRFTQNKDLGLTKENVIVIPNAQRLEQSQEAFRQEIARIPDIIHTSISTNVPLSGRFGDFYLPEQHTGDKQIAKDLTLFSFMTDDEFIKTLDIKLTKGRDFSKEFNDSTSVILNEAAVKKIGWKNPIGKYIDYPGGNMQRFKVVGVVKDFDVQTVHNVKSPFALFHHSSKTYEESNSYVLARISGENVDKVLTTIEKQWKSYAPGTPFTYTFLDESFAKAYQREQRTGVVFGIFTGLAILIACLGLFGLIAYMAETKTKEIGIRKVMGASVSQIIMLLSKGFLKLVIVSFVIAAPAAWWAMNQWLTGFAYPIDISWWMYAIAGSMALLIAIFTVSFQAVKAALMNPVTSLKSE</sequence>
<dbReference type="KEGG" id="run:DR864_18655"/>
<feature type="transmembrane region" description="Helical" evidence="6">
    <location>
        <begin position="785"/>
        <end position="805"/>
    </location>
</feature>
<keyword evidence="10" id="KW-1185">Reference proteome</keyword>
<protein>
    <submittedName>
        <fullName evidence="9">ABC transporter permease</fullName>
    </submittedName>
</protein>
<feature type="transmembrane region" description="Helical" evidence="6">
    <location>
        <begin position="743"/>
        <end position="765"/>
    </location>
</feature>
<dbReference type="OrthoDB" id="5933722at2"/>
<keyword evidence="2" id="KW-1003">Cell membrane</keyword>
<feature type="domain" description="ABC3 transporter permease C-terminal" evidence="7">
    <location>
        <begin position="702"/>
        <end position="814"/>
    </location>
</feature>
<feature type="domain" description="ABC3 transporter permease C-terminal" evidence="7">
    <location>
        <begin position="309"/>
        <end position="424"/>
    </location>
</feature>
<dbReference type="EMBL" id="CP030850">
    <property type="protein sequence ID" value="AXE19612.1"/>
    <property type="molecule type" value="Genomic_DNA"/>
</dbReference>
<dbReference type="Pfam" id="PF02687">
    <property type="entry name" value="FtsX"/>
    <property type="match status" value="2"/>
</dbReference>
<keyword evidence="5 6" id="KW-0472">Membrane</keyword>
<feature type="transmembrane region" description="Helical" evidence="6">
    <location>
        <begin position="21"/>
        <end position="41"/>
    </location>
</feature>
<proteinExistence type="predicted"/>
<feature type="domain" description="MacB-like periplasmic core" evidence="8">
    <location>
        <begin position="454"/>
        <end position="665"/>
    </location>
</feature>